<dbReference type="InterPro" id="IPR017937">
    <property type="entry name" value="Thioredoxin_CS"/>
</dbReference>
<dbReference type="RefSeq" id="WP_006883893.1">
    <property type="nucleotide sequence ID" value="NZ_AOIU01000026.1"/>
</dbReference>
<evidence type="ECO:0000259" key="4">
    <source>
        <dbReference type="PROSITE" id="PS51352"/>
    </source>
</evidence>
<dbReference type="Gene3D" id="3.40.30.10">
    <property type="entry name" value="Glutaredoxin"/>
    <property type="match status" value="1"/>
</dbReference>
<dbReference type="PANTHER" id="PTHR42852">
    <property type="entry name" value="THIOL:DISULFIDE INTERCHANGE PROTEIN DSBE"/>
    <property type="match status" value="1"/>
</dbReference>
<protein>
    <submittedName>
        <fullName evidence="5">Thioredoxin</fullName>
    </submittedName>
</protein>
<dbReference type="PANTHER" id="PTHR42852:SF17">
    <property type="entry name" value="THIOREDOXIN-LIKE PROTEIN HI_1115"/>
    <property type="match status" value="1"/>
</dbReference>
<organism evidence="5 6">
    <name type="scientific">Halosimplex carlsbadense 2-9-1</name>
    <dbReference type="NCBI Taxonomy" id="797114"/>
    <lineage>
        <taxon>Archaea</taxon>
        <taxon>Methanobacteriati</taxon>
        <taxon>Methanobacteriota</taxon>
        <taxon>Stenosarchaea group</taxon>
        <taxon>Halobacteria</taxon>
        <taxon>Halobacteriales</taxon>
        <taxon>Haloarculaceae</taxon>
        <taxon>Halosimplex</taxon>
    </lineage>
</organism>
<feature type="region of interest" description="Disordered" evidence="3">
    <location>
        <begin position="25"/>
        <end position="65"/>
    </location>
</feature>
<gene>
    <name evidence="5" type="ORF">C475_11089</name>
</gene>
<dbReference type="PROSITE" id="PS51318">
    <property type="entry name" value="TAT"/>
    <property type="match status" value="1"/>
</dbReference>
<dbReference type="EMBL" id="AOIU01000026">
    <property type="protein sequence ID" value="ELZ25087.1"/>
    <property type="molecule type" value="Genomic_DNA"/>
</dbReference>
<evidence type="ECO:0000313" key="5">
    <source>
        <dbReference type="EMBL" id="ELZ25087.1"/>
    </source>
</evidence>
<name>M0CRS5_9EURY</name>
<dbReference type="CDD" id="cd02966">
    <property type="entry name" value="TlpA_like_family"/>
    <property type="match status" value="1"/>
</dbReference>
<dbReference type="InterPro" id="IPR013740">
    <property type="entry name" value="Redoxin"/>
</dbReference>
<proteinExistence type="predicted"/>
<reference evidence="5 6" key="1">
    <citation type="journal article" date="2014" name="PLoS Genet.">
        <title>Phylogenetically driven sequencing of extremely halophilic archaea reveals strategies for static and dynamic osmo-response.</title>
        <authorList>
            <person name="Becker E.A."/>
            <person name="Seitzer P.M."/>
            <person name="Tritt A."/>
            <person name="Larsen D."/>
            <person name="Krusor M."/>
            <person name="Yao A.I."/>
            <person name="Wu D."/>
            <person name="Madern D."/>
            <person name="Eisen J.A."/>
            <person name="Darling A.E."/>
            <person name="Facciotti M.T."/>
        </authorList>
    </citation>
    <scope>NUCLEOTIDE SEQUENCE [LARGE SCALE GENOMIC DNA]</scope>
    <source>
        <strain evidence="5 6">2-9-1</strain>
    </source>
</reference>
<dbReference type="SUPFAM" id="SSF52833">
    <property type="entry name" value="Thioredoxin-like"/>
    <property type="match status" value="1"/>
</dbReference>
<dbReference type="Proteomes" id="UP000011626">
    <property type="component" value="Unassembled WGS sequence"/>
</dbReference>
<dbReference type="eggNOG" id="arCOG06181">
    <property type="taxonomic scope" value="Archaea"/>
</dbReference>
<dbReference type="GO" id="GO:0017004">
    <property type="term" value="P:cytochrome complex assembly"/>
    <property type="evidence" value="ECO:0007669"/>
    <property type="project" value="UniProtKB-KW"/>
</dbReference>
<dbReference type="GO" id="GO:0016491">
    <property type="term" value="F:oxidoreductase activity"/>
    <property type="evidence" value="ECO:0007669"/>
    <property type="project" value="InterPro"/>
</dbReference>
<dbReference type="Pfam" id="PF08534">
    <property type="entry name" value="Redoxin"/>
    <property type="match status" value="1"/>
</dbReference>
<dbReference type="InterPro" id="IPR036249">
    <property type="entry name" value="Thioredoxin-like_sf"/>
</dbReference>
<sequence length="200" mass="21111">MPSDRQSRRRFLRATGGVAAAALAGCSGGNDGATDQPATDAPGASGTDGPDGGATPTPTAATGDSLALPTVAAAGSPDGEVRLRPEGELSFVNFFATWCGPCKKEMPDLRRVRAEFDADRVHMVSVTPEADEAAIRQFWETYEGTWPVAMDVDLAATDRWSVSSYPTNKLFDAEGNELAYSALRHYEDIVPAIESELGGD</sequence>
<dbReference type="PROSITE" id="PS00194">
    <property type="entry name" value="THIOREDOXIN_1"/>
    <property type="match status" value="1"/>
</dbReference>
<dbReference type="InterPro" id="IPR050553">
    <property type="entry name" value="Thioredoxin_ResA/DsbE_sf"/>
</dbReference>
<evidence type="ECO:0000256" key="3">
    <source>
        <dbReference type="SAM" id="MobiDB-lite"/>
    </source>
</evidence>
<comment type="caution">
    <text evidence="5">The sequence shown here is derived from an EMBL/GenBank/DDBJ whole genome shotgun (WGS) entry which is preliminary data.</text>
</comment>
<keyword evidence="2" id="KW-0201">Cytochrome c-type biogenesis</keyword>
<dbReference type="STRING" id="797114.C475_11089"/>
<dbReference type="PROSITE" id="PS51257">
    <property type="entry name" value="PROKAR_LIPOPROTEIN"/>
    <property type="match status" value="1"/>
</dbReference>
<feature type="compositionally biased region" description="Low complexity" evidence="3">
    <location>
        <begin position="40"/>
        <end position="65"/>
    </location>
</feature>
<feature type="domain" description="Thioredoxin" evidence="4">
    <location>
        <begin position="62"/>
        <end position="198"/>
    </location>
</feature>
<accession>M0CRS5</accession>
<keyword evidence="6" id="KW-1185">Reference proteome</keyword>
<comment type="subcellular location">
    <subcellularLocation>
        <location evidence="1">Cell envelope</location>
    </subcellularLocation>
</comment>
<evidence type="ECO:0000256" key="2">
    <source>
        <dbReference type="ARBA" id="ARBA00022748"/>
    </source>
</evidence>
<dbReference type="AlphaFoldDB" id="M0CRS5"/>
<evidence type="ECO:0000313" key="6">
    <source>
        <dbReference type="Proteomes" id="UP000011626"/>
    </source>
</evidence>
<dbReference type="PROSITE" id="PS51352">
    <property type="entry name" value="THIOREDOXIN_2"/>
    <property type="match status" value="1"/>
</dbReference>
<dbReference type="InterPro" id="IPR013766">
    <property type="entry name" value="Thioredoxin_domain"/>
</dbReference>
<dbReference type="InterPro" id="IPR006311">
    <property type="entry name" value="TAT_signal"/>
</dbReference>
<evidence type="ECO:0000256" key="1">
    <source>
        <dbReference type="ARBA" id="ARBA00004196"/>
    </source>
</evidence>